<organism evidence="4 5">
    <name type="scientific">Sporothrix bragantina</name>
    <dbReference type="NCBI Taxonomy" id="671064"/>
    <lineage>
        <taxon>Eukaryota</taxon>
        <taxon>Fungi</taxon>
        <taxon>Dikarya</taxon>
        <taxon>Ascomycota</taxon>
        <taxon>Pezizomycotina</taxon>
        <taxon>Sordariomycetes</taxon>
        <taxon>Sordariomycetidae</taxon>
        <taxon>Ophiostomatales</taxon>
        <taxon>Ophiostomataceae</taxon>
        <taxon>Sporothrix</taxon>
    </lineage>
</organism>
<dbReference type="InterPro" id="IPR036869">
    <property type="entry name" value="J_dom_sf"/>
</dbReference>
<dbReference type="SUPFAM" id="SSF46565">
    <property type="entry name" value="Chaperone J-domain"/>
    <property type="match status" value="1"/>
</dbReference>
<feature type="region of interest" description="Disordered" evidence="2">
    <location>
        <begin position="463"/>
        <end position="484"/>
    </location>
</feature>
<feature type="compositionally biased region" description="Low complexity" evidence="2">
    <location>
        <begin position="301"/>
        <end position="312"/>
    </location>
</feature>
<gene>
    <name evidence="4" type="ORF">SBRCBS47491_007633</name>
</gene>
<comment type="caution">
    <text evidence="4">The sequence shown here is derived from an EMBL/GenBank/DDBJ whole genome shotgun (WGS) entry which is preliminary data.</text>
</comment>
<feature type="compositionally biased region" description="Low complexity" evidence="2">
    <location>
        <begin position="43"/>
        <end position="66"/>
    </location>
</feature>
<evidence type="ECO:0000313" key="5">
    <source>
        <dbReference type="Proteomes" id="UP001642406"/>
    </source>
</evidence>
<keyword evidence="5" id="KW-1185">Reference proteome</keyword>
<evidence type="ECO:0000259" key="3">
    <source>
        <dbReference type="PROSITE" id="PS50076"/>
    </source>
</evidence>
<dbReference type="EMBL" id="CAWUHC010000088">
    <property type="protein sequence ID" value="CAK7230580.1"/>
    <property type="molecule type" value="Genomic_DNA"/>
</dbReference>
<dbReference type="InterPro" id="IPR001623">
    <property type="entry name" value="DnaJ_domain"/>
</dbReference>
<feature type="region of interest" description="Disordered" evidence="2">
    <location>
        <begin position="1187"/>
        <end position="1225"/>
    </location>
</feature>
<evidence type="ECO:0000256" key="1">
    <source>
        <dbReference type="ARBA" id="ARBA00023186"/>
    </source>
</evidence>
<feature type="region of interest" description="Disordered" evidence="2">
    <location>
        <begin position="1"/>
        <end position="130"/>
    </location>
</feature>
<feature type="domain" description="J" evidence="3">
    <location>
        <begin position="365"/>
        <end position="457"/>
    </location>
</feature>
<keyword evidence="1" id="KW-0143">Chaperone</keyword>
<feature type="compositionally biased region" description="Acidic residues" evidence="2">
    <location>
        <begin position="468"/>
        <end position="478"/>
    </location>
</feature>
<dbReference type="InterPro" id="IPR024586">
    <property type="entry name" value="DnaJ-like_C11_C"/>
</dbReference>
<dbReference type="PROSITE" id="PS50076">
    <property type="entry name" value="DNAJ_2"/>
    <property type="match status" value="1"/>
</dbReference>
<dbReference type="Proteomes" id="UP001642406">
    <property type="component" value="Unassembled WGS sequence"/>
</dbReference>
<dbReference type="PANTHER" id="PTHR44157:SF1">
    <property type="entry name" value="DNAJ HOMOLOG SUBFAMILY C MEMBER 11"/>
    <property type="match status" value="1"/>
</dbReference>
<protein>
    <recommendedName>
        <fullName evidence="3">J domain-containing protein</fullName>
    </recommendedName>
</protein>
<reference evidence="4 5" key="1">
    <citation type="submission" date="2024-01" db="EMBL/GenBank/DDBJ databases">
        <authorList>
            <person name="Allen C."/>
            <person name="Tagirdzhanova G."/>
        </authorList>
    </citation>
    <scope>NUCLEOTIDE SEQUENCE [LARGE SCALE GENOMIC DNA]</scope>
</reference>
<dbReference type="Gene3D" id="1.10.287.110">
    <property type="entry name" value="DnaJ domain"/>
    <property type="match status" value="1"/>
</dbReference>
<evidence type="ECO:0000313" key="4">
    <source>
        <dbReference type="EMBL" id="CAK7230580.1"/>
    </source>
</evidence>
<dbReference type="Pfam" id="PF11875">
    <property type="entry name" value="DnaJ-like_C11_C"/>
    <property type="match status" value="1"/>
</dbReference>
<feature type="region of interest" description="Disordered" evidence="2">
    <location>
        <begin position="244"/>
        <end position="323"/>
    </location>
</feature>
<feature type="compositionally biased region" description="Low complexity" evidence="2">
    <location>
        <begin position="81"/>
        <end position="98"/>
    </location>
</feature>
<feature type="compositionally biased region" description="Low complexity" evidence="2">
    <location>
        <begin position="10"/>
        <end position="35"/>
    </location>
</feature>
<sequence length="1322" mass="141468">MSDSRRRSSRSSSTSHHRSSGASETSSNVSSSSSSSRHRSSRHSSSGGTTSSSSSSTAPSNRSSTSLHRISGSSHNRSRESLAPPSTPAARSSSSSRSSSHRHSSNSYSHDNPPATDPGPATGLGSIYGNLGGRASESRFSLTDQFASTRSVLDFGFDDGASSIFDAQSIFSVGSTRTPSLYGYEAAAAAAAVASGGGGALLDPFADLGSITPLAGTGGGSLQGSPWQPEEEYLGGAYSTVLEEPEDEDDAATIGGRNDDNDDTDLTDENTPNSTPTKPKRRSRAPSSADVTVIGGGGDSGSISGSRSIQRSPPRESETIDELQDPLQLPVPVLPPSQKGLRQSYGVAPAAAPPVRVPVAPVHRTYYDLFCLSREQFPPPSGAQIRAAYYRLFRLLNSSISNGGADGGSNSYNSNGGSTNLMPAALRPYAAAYFLEIQIAFETLIDPIRRLEYDRYLDDLEDERAGNDDYDDDSDSEADEIKAGKFGKANTAKKTDKKTTTQAAYPLSQGTAFVRKHDFQTTTDFGARYTVSDVKLGNLLLPKSLNVNPLDFALTQTVRIGLPTLRQHTEISLYQLQCRVQRARRVLHERFGIGGGGATQNSFKSRDGRTYYYTRQSSSAGDAVDQPMWPIRCGIPIVSLSASTYTLSTAAAAAAGVLPLGDRYQPLLPEVLGPTRIAQLAHTRASGRVVLGYRQEFWTGSNAVSGIPSSPSVVAEIETEVLPRVAVTTRLSQSITLPTTVQKLERKVLGHAGDEPLHVEVMMQTAESALFSTLPSSPTLPRFGLGLSRRMGSNGSNIFLCADSGNNWLTLLSSSAFSSVSSLFAPLIPPMVEVGYSMSPHELGLHAGRPLTGPADRGLKGVDVDMDTLGNVAAYSSDRRNPVQSHGTWTVSAATNGYGSMAAYVRYGRTVFLTPLWRKTPAIGAANTRQGRRQRQSPQRAVRVEAELCAADRYLSDGYLAVRALAPVRWWGLRNGWFSNATASFRSSTPASTTPPKLGLEIALSAGSGNVHLSLYWSRLGQRIKLPFLLLPNPMSSNTTAAIAATKIFVWAAIAPIALMAVREVARAYWRSTARRWKTSRAKTQAKKRGLSAAAATAAAQAEVELAINEADAGLIDEEEEEQTINRHRAEADELTMILASAVDAQHVLERQLRKTTGSSTNDDYLDGDNGRRNELVILSAKYGVALADDPDEDPDSGHARHDSATSGLGHGLSADSPPMTAMASRNGWAPDYEVADVTAAVSALIVTGGSGIDGMDSDYLLIPAGLQKSRLLGFWDPAPNYRLKQRVERRAQGKKVLHVRYLWNGLERIAEVGNREELRLP</sequence>
<evidence type="ECO:0000256" key="2">
    <source>
        <dbReference type="SAM" id="MobiDB-lite"/>
    </source>
</evidence>
<dbReference type="PANTHER" id="PTHR44157">
    <property type="entry name" value="DNAJ HOMOLOG SUBFAMILY C MEMBER 11"/>
    <property type="match status" value="1"/>
</dbReference>
<accession>A0ABP0CG36</accession>
<name>A0ABP0CG36_9PEZI</name>
<dbReference type="InterPro" id="IPR052243">
    <property type="entry name" value="Mito_inner_membrane_organizer"/>
</dbReference>
<proteinExistence type="predicted"/>